<evidence type="ECO:0000313" key="2">
    <source>
        <dbReference type="EMBL" id="MEE4596111.1"/>
    </source>
</evidence>
<reference evidence="2 3" key="1">
    <citation type="submission" date="2023-11" db="EMBL/GenBank/DDBJ databases">
        <title>30 novel species of actinomycetes from the DSMZ collection.</title>
        <authorList>
            <person name="Nouioui I."/>
        </authorList>
    </citation>
    <scope>NUCLEOTIDE SEQUENCE [LARGE SCALE GENOMIC DNA]</scope>
    <source>
        <strain evidence="2 3">DSM 41524</strain>
    </source>
</reference>
<dbReference type="EMBL" id="JAZBJO010000023">
    <property type="protein sequence ID" value="MEE4596111.1"/>
    <property type="molecule type" value="Genomic_DNA"/>
</dbReference>
<name>A0ABU7Q4A0_9ACTN</name>
<evidence type="ECO:0000259" key="1">
    <source>
        <dbReference type="Pfam" id="PF12146"/>
    </source>
</evidence>
<protein>
    <submittedName>
        <fullName evidence="2">Alpha/beta hydrolase</fullName>
    </submittedName>
</protein>
<dbReference type="InterPro" id="IPR022742">
    <property type="entry name" value="Hydrolase_4"/>
</dbReference>
<keyword evidence="3" id="KW-1185">Reference proteome</keyword>
<dbReference type="Gene3D" id="3.40.50.1820">
    <property type="entry name" value="alpha/beta hydrolase"/>
    <property type="match status" value="2"/>
</dbReference>
<evidence type="ECO:0000313" key="3">
    <source>
        <dbReference type="Proteomes" id="UP001354709"/>
    </source>
</evidence>
<organism evidence="2 3">
    <name type="scientific">Streptomyces asiaticus subsp. ignotus</name>
    <dbReference type="NCBI Taxonomy" id="3098222"/>
    <lineage>
        <taxon>Bacteria</taxon>
        <taxon>Bacillati</taxon>
        <taxon>Actinomycetota</taxon>
        <taxon>Actinomycetes</taxon>
        <taxon>Kitasatosporales</taxon>
        <taxon>Streptomycetaceae</taxon>
        <taxon>Streptomyces</taxon>
        <taxon>Streptomyces violaceusniger group</taxon>
    </lineage>
</organism>
<gene>
    <name evidence="2" type="ORF">V2J94_30170</name>
</gene>
<dbReference type="Pfam" id="PF12146">
    <property type="entry name" value="Hydrolase_4"/>
    <property type="match status" value="1"/>
</dbReference>
<comment type="caution">
    <text evidence="2">The sequence shown here is derived from an EMBL/GenBank/DDBJ whole genome shotgun (WGS) entry which is preliminary data.</text>
</comment>
<feature type="domain" description="Serine aminopeptidase S33" evidence="1">
    <location>
        <begin position="287"/>
        <end position="377"/>
    </location>
</feature>
<dbReference type="SUPFAM" id="SSF53474">
    <property type="entry name" value="alpha/beta-Hydrolases"/>
    <property type="match status" value="2"/>
</dbReference>
<keyword evidence="2" id="KW-0378">Hydrolase</keyword>
<dbReference type="PANTHER" id="PTHR43358">
    <property type="entry name" value="ALPHA/BETA-HYDROLASE"/>
    <property type="match status" value="1"/>
</dbReference>
<proteinExistence type="predicted"/>
<dbReference type="GO" id="GO:0016787">
    <property type="term" value="F:hydrolase activity"/>
    <property type="evidence" value="ECO:0007669"/>
    <property type="project" value="UniProtKB-KW"/>
</dbReference>
<dbReference type="RefSeq" id="WP_330812628.1">
    <property type="nucleotide sequence ID" value="NZ_JAZBJO010000023.1"/>
</dbReference>
<dbReference type="Proteomes" id="UP001354709">
    <property type="component" value="Unassembled WGS sequence"/>
</dbReference>
<dbReference type="InterPro" id="IPR052920">
    <property type="entry name" value="DNA-binding_regulatory"/>
</dbReference>
<dbReference type="InterPro" id="IPR029058">
    <property type="entry name" value="AB_hydrolase_fold"/>
</dbReference>
<sequence length="491" mass="52171">MAADAGYTVVQYDHPAEGDSAGLPGKATAADLLEAGEDMARFAHSLSDGRVVAVGYGAGNAVVTSLLESRGVDRAALIGPSLRAWTHADWPGLCPAGDDGLVAPPVTADGTELGDVWRAVYGEPVVPSQPPGPIHPAVLRSLSSMNPADTLRRRDRDVLIISDLPGDLETAAGDGVLLRHSPTADQPSWHWNMSCRQQVLDSIIHWLDQDTTGGRSVTTGQPRQAVTLPQPSDGTYQEAVHVRVAGEDVRGILRSAPGANGAGRVCVIYETGNPGQRVDIHRCAPVAAAMLASHGISSFRYDPRGMGSSSGAYHEMTWSRRAEDLRAVIKMLAGRGFTSLVILGNSAGARTALSVAETDPRISGLVLWGPILSESDDPPNHPTLVRVPGGLATEWCGLPLGLSYQRDVRGLDYLAKLRMDKTPTCIVFADDEPDKDNQRAVLEAVHHRHEVTVRTSPGQHGFSWTGLGDALGLTMDWINELTAANADTSVM</sequence>
<dbReference type="PANTHER" id="PTHR43358:SF4">
    <property type="entry name" value="ALPHA_BETA HYDROLASE FOLD-1 DOMAIN-CONTAINING PROTEIN"/>
    <property type="match status" value="1"/>
</dbReference>
<accession>A0ABU7Q4A0</accession>